<dbReference type="Pfam" id="PF13458">
    <property type="entry name" value="Peripla_BP_6"/>
    <property type="match status" value="1"/>
</dbReference>
<organism evidence="5">
    <name type="scientific">Curvibacter symbiont subsp. Hydra magnipapillata</name>
    <dbReference type="NCBI Taxonomy" id="667019"/>
    <lineage>
        <taxon>Bacteria</taxon>
        <taxon>Pseudomonadati</taxon>
        <taxon>Pseudomonadota</taxon>
        <taxon>Betaproteobacteria</taxon>
        <taxon>Burkholderiales</taxon>
        <taxon>Comamonadaceae</taxon>
        <taxon>Curvibacter</taxon>
    </lineage>
</organism>
<accession>C9YE93</accession>
<evidence type="ECO:0000256" key="3">
    <source>
        <dbReference type="SAM" id="MobiDB-lite"/>
    </source>
</evidence>
<dbReference type="AlphaFoldDB" id="C9YE93"/>
<dbReference type="InterPro" id="IPR051010">
    <property type="entry name" value="BCAA_transport"/>
</dbReference>
<dbReference type="InterPro" id="IPR006311">
    <property type="entry name" value="TAT_signal"/>
</dbReference>
<gene>
    <name evidence="5" type="ORF">Csp_D28990</name>
</gene>
<dbReference type="InterPro" id="IPR028082">
    <property type="entry name" value="Peripla_BP_I"/>
</dbReference>
<evidence type="ECO:0000259" key="4">
    <source>
        <dbReference type="Pfam" id="PF13458"/>
    </source>
</evidence>
<sequence>MQPLSPPAAGTSFPDKNRSKDSGQETDMTQQNTSSGTGVSRRRALSAGLAVAGIGAFPVIARAQTQTLRIGVVSPRSGPLALFGEGDGFVLDQVRKQWAGGVESGGKRYNIEFIAKDTQSNPVRAAAMAKELINSDKVDFVLSTSTPETVNPVADACEAAGVPALSTTSPWEAFYFGRGAKPGEPSPFKWTYHFCFGVGNFAKLYADQWSKVPTNKKVGMLLPADADGNAIRAMLIPSLQKAGFTVVDAGPYQNGLTDFSAQIALFRKEGIEIFNTFPFPPDFAVFWRQAAQRGLAKQVKIVQLAKAGLFPAELEAMGQLGDGLHAGAYWHRSFPFSSPATGMTSMQLADGYEKARGKTWNQQIGATASLFDAAIATVRSAADPKDRASLAQAMSRLKTETAVGQVDFTTGPVANCATTGLVGVQWVRGKVGANKFGLEIVSNADNPKVPLTAAMKPYRLG</sequence>
<dbReference type="EMBL" id="FN543107">
    <property type="protein sequence ID" value="CBA31812.1"/>
    <property type="molecule type" value="Genomic_DNA"/>
</dbReference>
<feature type="region of interest" description="Disordered" evidence="3">
    <location>
        <begin position="1"/>
        <end position="41"/>
    </location>
</feature>
<proteinExistence type="inferred from homology"/>
<evidence type="ECO:0000256" key="2">
    <source>
        <dbReference type="ARBA" id="ARBA00022729"/>
    </source>
</evidence>
<dbReference type="PANTHER" id="PTHR30483">
    <property type="entry name" value="LEUCINE-SPECIFIC-BINDING PROTEIN"/>
    <property type="match status" value="1"/>
</dbReference>
<keyword evidence="2" id="KW-0732">Signal</keyword>
<dbReference type="PROSITE" id="PS51318">
    <property type="entry name" value="TAT"/>
    <property type="match status" value="1"/>
</dbReference>
<evidence type="ECO:0000313" key="5">
    <source>
        <dbReference type="EMBL" id="CBA31812.1"/>
    </source>
</evidence>
<feature type="domain" description="Leucine-binding protein" evidence="4">
    <location>
        <begin position="67"/>
        <end position="414"/>
    </location>
</feature>
<dbReference type="InterPro" id="IPR028081">
    <property type="entry name" value="Leu-bd"/>
</dbReference>
<reference evidence="5" key="1">
    <citation type="journal article" date="2010" name="Nature">
        <title>The Dynamic genome of Hydra.</title>
        <authorList>
            <person name="Chapman J.A."/>
            <person name="Kirkness E.F."/>
            <person name="Simakov O."/>
            <person name="Hampson S.E."/>
            <person name="Mitros T."/>
            <person name="Weinmaier T."/>
            <person name="Rattei T."/>
            <person name="Balasubramanian P.G."/>
            <person name="Borman J."/>
            <person name="Busam D."/>
            <person name="Disbennett K."/>
            <person name="Pfannkoch C."/>
            <person name="Sumin N."/>
            <person name="Sutton G."/>
            <person name="Viswanathan L."/>
            <person name="Walenz B."/>
            <person name="Goodstein D.M."/>
            <person name="Hellsten U."/>
            <person name="Kawashima T."/>
            <person name="Prochnik S.E."/>
            <person name="Putnam N.H."/>
            <person name="Shu S."/>
            <person name="Blumberg B."/>
            <person name="Dana C.E."/>
            <person name="Gee L."/>
            <person name="Kibler D.F."/>
            <person name="Law L."/>
            <person name="Lindgens D."/>
            <person name="Martinez D.E."/>
            <person name="Peng J."/>
            <person name="Wigge P.A."/>
            <person name="Bertulat B."/>
            <person name="Guder C."/>
            <person name="Nakamura Y."/>
            <person name="Ozbek S."/>
            <person name="Watanabe H."/>
            <person name="Khalturin K."/>
            <person name="Hemmrich G."/>
            <person name="Franke A."/>
            <person name="Augustin R."/>
            <person name="Fraune S."/>
            <person name="Hayakawa E."/>
            <person name="Hayakawa S."/>
            <person name="Hirose M."/>
            <person name="Hwang J."/>
            <person name="Ikeo K."/>
            <person name="Nishimiya-Fujisawa C."/>
            <person name="Ogura A."/>
            <person name="Takahashi T."/>
            <person name="Steinmetz P.R."/>
            <person name="Zhang X."/>
            <person name="Aufschnaiter R."/>
            <person name="Eder M.K."/>
            <person name="Gorny A.K."/>
            <person name="Salvenmoser W."/>
            <person name="Heimberg A.M."/>
            <person name="Wheeler B.M."/>
            <person name="Peterson K.J."/>
            <person name="Boettger A."/>
            <person name="Tischler P."/>
            <person name="Wolf A."/>
            <person name="Gojobori T."/>
            <person name="Remington K.A."/>
            <person name="Strausberg R.L."/>
            <person name="Venter J."/>
            <person name="Technau U."/>
            <person name="Hobmayer B."/>
            <person name="Bosch T.C."/>
            <person name="Holstein T.W."/>
            <person name="Fujisawa T."/>
            <person name="Bode H.R."/>
            <person name="David C.N."/>
            <person name="Rokhsar D.S."/>
            <person name="Steele R.E."/>
        </authorList>
    </citation>
    <scope>NUCLEOTIDE SEQUENCE</scope>
</reference>
<evidence type="ECO:0000256" key="1">
    <source>
        <dbReference type="ARBA" id="ARBA00010062"/>
    </source>
</evidence>
<dbReference type="Gene3D" id="3.40.50.2300">
    <property type="match status" value="2"/>
</dbReference>
<comment type="similarity">
    <text evidence="1">Belongs to the leucine-binding protein family.</text>
</comment>
<protein>
    <recommendedName>
        <fullName evidence="4">Leucine-binding protein domain-containing protein</fullName>
    </recommendedName>
</protein>
<dbReference type="SUPFAM" id="SSF53822">
    <property type="entry name" value="Periplasmic binding protein-like I"/>
    <property type="match status" value="1"/>
</dbReference>
<dbReference type="CDD" id="cd06337">
    <property type="entry name" value="PBP1_ABC_ligand_binding-like"/>
    <property type="match status" value="1"/>
</dbReference>
<dbReference type="PANTHER" id="PTHR30483:SF6">
    <property type="entry name" value="PERIPLASMIC BINDING PROTEIN OF ABC TRANSPORTER FOR NATURAL AMINO ACIDS"/>
    <property type="match status" value="1"/>
</dbReference>
<feature type="compositionally biased region" description="Polar residues" evidence="3">
    <location>
        <begin position="25"/>
        <end position="38"/>
    </location>
</feature>
<name>C9YE93_CURXX</name>